<dbReference type="PANTHER" id="PTHR11986:SF79">
    <property type="entry name" value="ACETYLORNITHINE AMINOTRANSFERASE, MITOCHONDRIAL"/>
    <property type="match status" value="1"/>
</dbReference>
<comment type="subunit">
    <text evidence="5">Homodimer.</text>
</comment>
<accession>A0ABS7ARM5</accession>
<dbReference type="InterPro" id="IPR015422">
    <property type="entry name" value="PyrdxlP-dep_Trfase_small"/>
</dbReference>
<dbReference type="HAMAP" id="MF_01107">
    <property type="entry name" value="ArgD_aminotrans_3"/>
    <property type="match status" value="1"/>
</dbReference>
<keyword evidence="2 5" id="KW-0028">Amino-acid biosynthesis</keyword>
<dbReference type="PROSITE" id="PS00600">
    <property type="entry name" value="AA_TRANSFER_CLASS_3"/>
    <property type="match status" value="1"/>
</dbReference>
<dbReference type="InterPro" id="IPR049704">
    <property type="entry name" value="Aminotrans_3_PPA_site"/>
</dbReference>
<feature type="binding site" evidence="5">
    <location>
        <begin position="103"/>
        <end position="104"/>
    </location>
    <ligand>
        <name>pyridoxal 5'-phosphate</name>
        <dbReference type="ChEBI" id="CHEBI:597326"/>
    </ligand>
</feature>
<dbReference type="EC" id="2.6.1.11" evidence="5"/>
<evidence type="ECO:0000256" key="1">
    <source>
        <dbReference type="ARBA" id="ARBA00022576"/>
    </source>
</evidence>
<feature type="binding site" evidence="5">
    <location>
        <begin position="221"/>
        <end position="224"/>
    </location>
    <ligand>
        <name>pyridoxal 5'-phosphate</name>
        <dbReference type="ChEBI" id="CHEBI:597326"/>
    </ligand>
</feature>
<dbReference type="InterPro" id="IPR050103">
    <property type="entry name" value="Class-III_PLP-dep_AT"/>
</dbReference>
<dbReference type="NCBIfam" id="TIGR00707">
    <property type="entry name" value="argD"/>
    <property type="match status" value="1"/>
</dbReference>
<feature type="binding site" evidence="5">
    <location>
        <position position="278"/>
    </location>
    <ligand>
        <name>N(2)-acetyl-L-ornithine</name>
        <dbReference type="ChEBI" id="CHEBI:57805"/>
    </ligand>
</feature>
<comment type="similarity">
    <text evidence="5">Belongs to the class-III pyridoxal-phosphate-dependent aminotransferase family. ArgD subfamily.</text>
</comment>
<reference evidence="6 7" key="1">
    <citation type="submission" date="2021-07" db="EMBL/GenBank/DDBJ databases">
        <title>Clostridium weizhouense sp. nov., an anaerobic bacterium isolated from activated sludge of Petroleum wastewater.</title>
        <authorList>
            <person name="Li Q."/>
        </authorList>
    </citation>
    <scope>NUCLEOTIDE SEQUENCE [LARGE SCALE GENOMIC DNA]</scope>
    <source>
        <strain evidence="6 7">YB-6</strain>
    </source>
</reference>
<comment type="miscellaneous">
    <text evidence="5">May also have succinyldiaminopimelate aminotransferase activity, thus carrying out the corresponding step in lysine biosynthesis.</text>
</comment>
<evidence type="ECO:0000256" key="5">
    <source>
        <dbReference type="HAMAP-Rule" id="MF_01107"/>
    </source>
</evidence>
<dbReference type="EMBL" id="JAHXPT010000013">
    <property type="protein sequence ID" value="MBW6411306.1"/>
    <property type="molecule type" value="Genomic_DNA"/>
</dbReference>
<evidence type="ECO:0000313" key="6">
    <source>
        <dbReference type="EMBL" id="MBW6411306.1"/>
    </source>
</evidence>
<keyword evidence="5" id="KW-0963">Cytoplasm</keyword>
<dbReference type="InterPro" id="IPR015424">
    <property type="entry name" value="PyrdxlP-dep_Trfase"/>
</dbReference>
<keyword evidence="1 5" id="KW-0032">Aminotransferase</keyword>
<dbReference type="GO" id="GO:0008483">
    <property type="term" value="F:transaminase activity"/>
    <property type="evidence" value="ECO:0007669"/>
    <property type="project" value="UniProtKB-KW"/>
</dbReference>
<sequence>MSYDFNEAKECLVNSYNFLEPVISYGNGVYLYDTNNNKYLDFTSGIGVNSLGYNHKTWIESTTNQMKTLQHSSNIFLNNTTVKLAKKLTKISEMSKVFLANSGAEANEGAIKLARKYSYDKYGKGRSTILSLVQSFHGRTITTLKATGQDKFHQYFFPFTEGFNYINANDLDDFKAKLTSDVCAIMLEAIQGEGGVLPLNKEFVQSLVEICNEKDILVIFDEVQCGIGRTGKMFGYNNFDINADIVTVAKGLGAGLPIGGVLCSKKVENVFNPGDHGSTFGGNPVACAGALVVLDTLCTEKSFDEISKKGAYVKDLLTKSNNHQILEVRGMGLMIGIKTKCSPSLVQKEALKNGLLVLTAGKDTVRLLPPLIISNDELKYGIDILLNVLNSINQ</sequence>
<keyword evidence="7" id="KW-1185">Reference proteome</keyword>
<evidence type="ECO:0000256" key="2">
    <source>
        <dbReference type="ARBA" id="ARBA00022605"/>
    </source>
</evidence>
<dbReference type="PANTHER" id="PTHR11986">
    <property type="entry name" value="AMINOTRANSFERASE CLASS III"/>
    <property type="match status" value="1"/>
</dbReference>
<dbReference type="PIRSF" id="PIRSF000521">
    <property type="entry name" value="Transaminase_4ab_Lys_Orn"/>
    <property type="match status" value="1"/>
</dbReference>
<comment type="caution">
    <text evidence="6">The sequence shown here is derived from an EMBL/GenBank/DDBJ whole genome shotgun (WGS) entry which is preliminary data.</text>
</comment>
<gene>
    <name evidence="5" type="primary">argD</name>
    <name evidence="6" type="ORF">KYD98_14525</name>
</gene>
<comment type="cofactor">
    <cofactor evidence="5">
        <name>pyridoxal 5'-phosphate</name>
        <dbReference type="ChEBI" id="CHEBI:597326"/>
    </cofactor>
    <text evidence="5">Binds 1 pyridoxal phosphate per subunit.</text>
</comment>
<feature type="binding site" evidence="5">
    <location>
        <position position="139"/>
    </location>
    <ligand>
        <name>N(2)-acetyl-L-ornithine</name>
        <dbReference type="ChEBI" id="CHEBI:57805"/>
    </ligand>
</feature>
<dbReference type="Pfam" id="PF00202">
    <property type="entry name" value="Aminotran_3"/>
    <property type="match status" value="1"/>
</dbReference>
<dbReference type="CDD" id="cd00610">
    <property type="entry name" value="OAT_like"/>
    <property type="match status" value="1"/>
</dbReference>
<protein>
    <recommendedName>
        <fullName evidence="5">Acetylornithine aminotransferase</fullName>
        <shortName evidence="5">ACOAT</shortName>
        <ecNumber evidence="5">2.6.1.11</ecNumber>
    </recommendedName>
</protein>
<keyword evidence="3 5" id="KW-0808">Transferase</keyword>
<proteinExistence type="inferred from homology"/>
<comment type="catalytic activity">
    <reaction evidence="5">
        <text>N(2)-acetyl-L-ornithine + 2-oxoglutarate = N-acetyl-L-glutamate 5-semialdehyde + L-glutamate</text>
        <dbReference type="Rhea" id="RHEA:18049"/>
        <dbReference type="ChEBI" id="CHEBI:16810"/>
        <dbReference type="ChEBI" id="CHEBI:29123"/>
        <dbReference type="ChEBI" id="CHEBI:29985"/>
        <dbReference type="ChEBI" id="CHEBI:57805"/>
        <dbReference type="EC" id="2.6.1.11"/>
    </reaction>
</comment>
<comment type="subcellular location">
    <subcellularLocation>
        <location evidence="5">Cytoplasm</location>
    </subcellularLocation>
</comment>
<dbReference type="Proteomes" id="UP001519921">
    <property type="component" value="Unassembled WGS sequence"/>
</dbReference>
<evidence type="ECO:0000313" key="7">
    <source>
        <dbReference type="Proteomes" id="UP001519921"/>
    </source>
</evidence>
<dbReference type="Gene3D" id="3.40.640.10">
    <property type="entry name" value="Type I PLP-dependent aspartate aminotransferase-like (Major domain)"/>
    <property type="match status" value="1"/>
</dbReference>
<dbReference type="NCBIfam" id="NF002325">
    <property type="entry name" value="PRK01278.1"/>
    <property type="match status" value="1"/>
</dbReference>
<keyword evidence="5" id="KW-0055">Arginine biosynthesis</keyword>
<dbReference type="SUPFAM" id="SSF53383">
    <property type="entry name" value="PLP-dependent transferases"/>
    <property type="match status" value="1"/>
</dbReference>
<feature type="modified residue" description="N6-(pyridoxal phosphate)lysine" evidence="5">
    <location>
        <position position="250"/>
    </location>
</feature>
<dbReference type="Gene3D" id="3.90.1150.10">
    <property type="entry name" value="Aspartate Aminotransferase, domain 1"/>
    <property type="match status" value="1"/>
</dbReference>
<evidence type="ECO:0000256" key="4">
    <source>
        <dbReference type="ARBA" id="ARBA00022898"/>
    </source>
</evidence>
<dbReference type="InterPro" id="IPR005814">
    <property type="entry name" value="Aminotrans_3"/>
</dbReference>
<dbReference type="InterPro" id="IPR004636">
    <property type="entry name" value="AcOrn/SuccOrn_fam"/>
</dbReference>
<dbReference type="InterPro" id="IPR015421">
    <property type="entry name" value="PyrdxlP-dep_Trfase_major"/>
</dbReference>
<organism evidence="6 7">
    <name type="scientific">Clostridium weizhouense</name>
    <dbReference type="NCBI Taxonomy" id="2859781"/>
    <lineage>
        <taxon>Bacteria</taxon>
        <taxon>Bacillati</taxon>
        <taxon>Bacillota</taxon>
        <taxon>Clostridia</taxon>
        <taxon>Eubacteriales</taxon>
        <taxon>Clostridiaceae</taxon>
        <taxon>Clostridium</taxon>
    </lineage>
</organism>
<feature type="binding site" evidence="5">
    <location>
        <position position="136"/>
    </location>
    <ligand>
        <name>pyridoxal 5'-phosphate</name>
        <dbReference type="ChEBI" id="CHEBI:597326"/>
    </ligand>
</feature>
<evidence type="ECO:0000256" key="3">
    <source>
        <dbReference type="ARBA" id="ARBA00022679"/>
    </source>
</evidence>
<keyword evidence="4 5" id="KW-0663">Pyridoxal phosphate</keyword>
<feature type="binding site" evidence="5">
    <location>
        <position position="279"/>
    </location>
    <ligand>
        <name>pyridoxal 5'-phosphate</name>
        <dbReference type="ChEBI" id="CHEBI:597326"/>
    </ligand>
</feature>
<dbReference type="RefSeq" id="WP_219780774.1">
    <property type="nucleotide sequence ID" value="NZ_JAHXPT010000013.1"/>
</dbReference>
<comment type="pathway">
    <text evidence="5">Amino-acid biosynthesis; L-arginine biosynthesis; N(2)-acetyl-L-ornithine from L-glutamate: step 4/4.</text>
</comment>
<name>A0ABS7ARM5_9CLOT</name>